<dbReference type="InterPro" id="IPR006115">
    <property type="entry name" value="6PGDH_NADP-bd"/>
</dbReference>
<dbReference type="InterPro" id="IPR029154">
    <property type="entry name" value="HIBADH-like_NADP-bd"/>
</dbReference>
<keyword evidence="2" id="KW-0520">NAD</keyword>
<evidence type="ECO:0000256" key="1">
    <source>
        <dbReference type="ARBA" id="ARBA00023002"/>
    </source>
</evidence>
<evidence type="ECO:0000313" key="6">
    <source>
        <dbReference type="EMBL" id="CCF84932.1"/>
    </source>
</evidence>
<evidence type="ECO:0000313" key="7">
    <source>
        <dbReference type="Proteomes" id="UP000004221"/>
    </source>
</evidence>
<feature type="active site" evidence="3">
    <location>
        <position position="173"/>
    </location>
</feature>
<dbReference type="AlphaFoldDB" id="I4EJS0"/>
<dbReference type="InterPro" id="IPR008927">
    <property type="entry name" value="6-PGluconate_DH-like_C_sf"/>
</dbReference>
<dbReference type="Gene3D" id="1.10.1040.10">
    <property type="entry name" value="N-(1-d-carboxylethyl)-l-norvaline Dehydrogenase, domain 2"/>
    <property type="match status" value="1"/>
</dbReference>
<dbReference type="SUPFAM" id="SSF51735">
    <property type="entry name" value="NAD(P)-binding Rossmann-fold domains"/>
    <property type="match status" value="1"/>
</dbReference>
<dbReference type="GO" id="GO:0050661">
    <property type="term" value="F:NADP binding"/>
    <property type="evidence" value="ECO:0007669"/>
    <property type="project" value="InterPro"/>
</dbReference>
<keyword evidence="1 6" id="KW-0560">Oxidoreductase</keyword>
<feature type="domain" description="6-phosphogluconate dehydrogenase NADP-binding" evidence="4">
    <location>
        <begin position="5"/>
        <end position="161"/>
    </location>
</feature>
<sequence>MPKEKIGFIGAGSMGKAMVRRLLTAHYDVIVTSRRPETAAELEADGAKTVPTPLIVADECDILMTCLPSDTELFEIYLGPEGALEHLHQGATVIDFSTTSPMIIQRIAAEATSRQIQVIDAPVSGGVYGAEHGTLTIMVGAPREVFEQNRSILSVLGAQLYPVGDVGMGKVFKIINNLLAGTTMVLIGEALAVAANAGADLSLLYEVVGSSSGTSAMWMDSVPKLLRSTEHPVGFRLDLMRKDLGLATALGRDLDTPMPLTALADQLFTAACARGMGEQNAFDVAKLVTALAGVRLPGDHA</sequence>
<dbReference type="EMBL" id="CAGS01000359">
    <property type="protein sequence ID" value="CCF84932.1"/>
    <property type="molecule type" value="Genomic_DNA"/>
</dbReference>
<dbReference type="EC" id="1.1.1.60" evidence="6"/>
<evidence type="ECO:0000259" key="4">
    <source>
        <dbReference type="Pfam" id="PF03446"/>
    </source>
</evidence>
<dbReference type="GO" id="GO:0008679">
    <property type="term" value="F:2-hydroxy-3-oxopropionate reductase activity"/>
    <property type="evidence" value="ECO:0007669"/>
    <property type="project" value="UniProtKB-EC"/>
</dbReference>
<evidence type="ECO:0000256" key="2">
    <source>
        <dbReference type="ARBA" id="ARBA00023027"/>
    </source>
</evidence>
<dbReference type="PANTHER" id="PTHR43060:SF15">
    <property type="entry name" value="3-HYDROXYISOBUTYRATE DEHYDROGENASE-LIKE 1, MITOCHONDRIAL-RELATED"/>
    <property type="match status" value="1"/>
</dbReference>
<evidence type="ECO:0000256" key="3">
    <source>
        <dbReference type="PIRSR" id="PIRSR000103-1"/>
    </source>
</evidence>
<dbReference type="Pfam" id="PF14833">
    <property type="entry name" value="NAD_binding_11"/>
    <property type="match status" value="1"/>
</dbReference>
<dbReference type="SUPFAM" id="SSF48179">
    <property type="entry name" value="6-phosphogluconate dehydrogenase C-terminal domain-like"/>
    <property type="match status" value="1"/>
</dbReference>
<proteinExistence type="predicted"/>
<dbReference type="Gene3D" id="3.40.50.720">
    <property type="entry name" value="NAD(P)-binding Rossmann-like Domain"/>
    <property type="match status" value="1"/>
</dbReference>
<comment type="caution">
    <text evidence="6">The sequence shown here is derived from an EMBL/GenBank/DDBJ whole genome shotgun (WGS) entry which is preliminary data.</text>
</comment>
<reference evidence="6 7" key="1">
    <citation type="journal article" date="2012" name="ISME J.">
        <title>Nitrification expanded: discovery, physiology and genomics of a nitrite-oxidizing bacterium from the phylum Chloroflexi.</title>
        <authorList>
            <person name="Sorokin D.Y."/>
            <person name="Lucker S."/>
            <person name="Vejmelkova D."/>
            <person name="Kostrikina N.A."/>
            <person name="Kleerebezem R."/>
            <person name="Rijpstra W.I."/>
            <person name="Damste J.S."/>
            <person name="Le Paslier D."/>
            <person name="Muyzer G."/>
            <person name="Wagner M."/>
            <person name="van Loosdrecht M.C."/>
            <person name="Daims H."/>
        </authorList>
    </citation>
    <scope>NUCLEOTIDE SEQUENCE [LARGE SCALE GENOMIC DNA]</scope>
    <source>
        <strain evidence="7">none</strain>
    </source>
</reference>
<dbReference type="InterPro" id="IPR013328">
    <property type="entry name" value="6PGD_dom2"/>
</dbReference>
<dbReference type="Proteomes" id="UP000004221">
    <property type="component" value="Unassembled WGS sequence"/>
</dbReference>
<dbReference type="InterPro" id="IPR015815">
    <property type="entry name" value="HIBADH-related"/>
</dbReference>
<dbReference type="RefSeq" id="WP_008479477.1">
    <property type="nucleotide sequence ID" value="NZ_CAGS01000359.1"/>
</dbReference>
<dbReference type="OrthoDB" id="9786703at2"/>
<gene>
    <name evidence="6" type="ORF">NITHO_4210009</name>
</gene>
<dbReference type="InterPro" id="IPR036291">
    <property type="entry name" value="NAD(P)-bd_dom_sf"/>
</dbReference>
<name>I4EJS0_9BACT</name>
<dbReference type="PIRSF" id="PIRSF000103">
    <property type="entry name" value="HIBADH"/>
    <property type="match status" value="1"/>
</dbReference>
<organism evidence="6 7">
    <name type="scientific">Nitrolancea hollandica Lb</name>
    <dbReference type="NCBI Taxonomy" id="1129897"/>
    <lineage>
        <taxon>Bacteria</taxon>
        <taxon>Pseudomonadati</taxon>
        <taxon>Thermomicrobiota</taxon>
        <taxon>Thermomicrobia</taxon>
        <taxon>Sphaerobacterales</taxon>
        <taxon>Sphaerobacterineae</taxon>
        <taxon>Sphaerobacteraceae</taxon>
        <taxon>Nitrolancea</taxon>
    </lineage>
</organism>
<accession>I4EJS0</accession>
<feature type="domain" description="3-hydroxyisobutyrate dehydrogenase-like NAD-binding" evidence="5">
    <location>
        <begin position="167"/>
        <end position="287"/>
    </location>
</feature>
<dbReference type="Pfam" id="PF03446">
    <property type="entry name" value="NAD_binding_2"/>
    <property type="match status" value="1"/>
</dbReference>
<dbReference type="PANTHER" id="PTHR43060">
    <property type="entry name" value="3-HYDROXYISOBUTYRATE DEHYDROGENASE-LIKE 1, MITOCHONDRIAL-RELATED"/>
    <property type="match status" value="1"/>
</dbReference>
<protein>
    <submittedName>
        <fullName evidence="6">Putative 2-hydroxy-3-oxopropionate reductase</fullName>
        <ecNumber evidence="6">1.1.1.60</ecNumber>
    </submittedName>
</protein>
<keyword evidence="7" id="KW-1185">Reference proteome</keyword>
<dbReference type="GO" id="GO:0051287">
    <property type="term" value="F:NAD binding"/>
    <property type="evidence" value="ECO:0007669"/>
    <property type="project" value="InterPro"/>
</dbReference>
<evidence type="ECO:0000259" key="5">
    <source>
        <dbReference type="Pfam" id="PF14833"/>
    </source>
</evidence>